<keyword evidence="6" id="KW-1185">Reference proteome</keyword>
<dbReference type="OrthoDB" id="10250458at2759"/>
<feature type="region of interest" description="Disordered" evidence="3">
    <location>
        <begin position="16"/>
        <end position="82"/>
    </location>
</feature>
<comment type="similarity">
    <text evidence="1">Belongs to the FES1 family.</text>
</comment>
<dbReference type="RefSeq" id="XP_018275371.1">
    <property type="nucleotide sequence ID" value="XM_018424510.1"/>
</dbReference>
<accession>A0A0J0XCT0</accession>
<evidence type="ECO:0000313" key="5">
    <source>
        <dbReference type="EMBL" id="KLT38880.1"/>
    </source>
</evidence>
<dbReference type="Pfam" id="PF08609">
    <property type="entry name" value="Fes1"/>
    <property type="match status" value="1"/>
</dbReference>
<gene>
    <name evidence="5" type="ORF">CC85DRAFT_289123</name>
</gene>
<feature type="domain" description="Nucleotide exchange factor Fes1" evidence="4">
    <location>
        <begin position="4"/>
        <end position="139"/>
    </location>
</feature>
<keyword evidence="2" id="KW-0677">Repeat</keyword>
<dbReference type="InterPro" id="IPR013918">
    <property type="entry name" value="Nucleotide_exch_fac_Fes1"/>
</dbReference>
<dbReference type="AlphaFoldDB" id="A0A0J0XCT0"/>
<dbReference type="SUPFAM" id="SSF48371">
    <property type="entry name" value="ARM repeat"/>
    <property type="match status" value="1"/>
</dbReference>
<evidence type="ECO:0000313" key="6">
    <source>
        <dbReference type="Proteomes" id="UP000053611"/>
    </source>
</evidence>
<dbReference type="GeneID" id="28985113"/>
<dbReference type="GO" id="GO:0000774">
    <property type="term" value="F:adenyl-nucleotide exchange factor activity"/>
    <property type="evidence" value="ECO:0007669"/>
    <property type="project" value="TreeGrafter"/>
</dbReference>
<protein>
    <recommendedName>
        <fullName evidence="4">Nucleotide exchange factor Fes1 domain-containing protein</fullName>
    </recommendedName>
</protein>
<evidence type="ECO:0000256" key="3">
    <source>
        <dbReference type="SAM" id="MobiDB-lite"/>
    </source>
</evidence>
<proteinExistence type="inferred from homology"/>
<name>A0A0J0XCT0_9TREE</name>
<organism evidence="5 6">
    <name type="scientific">Cutaneotrichosporon oleaginosum</name>
    <dbReference type="NCBI Taxonomy" id="879819"/>
    <lineage>
        <taxon>Eukaryota</taxon>
        <taxon>Fungi</taxon>
        <taxon>Dikarya</taxon>
        <taxon>Basidiomycota</taxon>
        <taxon>Agaricomycotina</taxon>
        <taxon>Tremellomycetes</taxon>
        <taxon>Trichosporonales</taxon>
        <taxon>Trichosporonaceae</taxon>
        <taxon>Cutaneotrichosporon</taxon>
    </lineage>
</organism>
<dbReference type="InterPro" id="IPR016024">
    <property type="entry name" value="ARM-type_fold"/>
</dbReference>
<dbReference type="GO" id="GO:0005783">
    <property type="term" value="C:endoplasmic reticulum"/>
    <property type="evidence" value="ECO:0007669"/>
    <property type="project" value="TreeGrafter"/>
</dbReference>
<evidence type="ECO:0000256" key="1">
    <source>
        <dbReference type="ARBA" id="ARBA00011045"/>
    </source>
</evidence>
<dbReference type="PANTHER" id="PTHR19316">
    <property type="entry name" value="PROTEIN FOLDING REGULATOR"/>
    <property type="match status" value="1"/>
</dbReference>
<dbReference type="InterPro" id="IPR050693">
    <property type="entry name" value="Hsp70_NEF-Inhibitors"/>
</dbReference>
<dbReference type="PANTHER" id="PTHR19316:SF18">
    <property type="entry name" value="HSP70-BINDING PROTEIN 1"/>
    <property type="match status" value="1"/>
</dbReference>
<reference evidence="5 6" key="1">
    <citation type="submission" date="2015-03" db="EMBL/GenBank/DDBJ databases">
        <title>Genomics and transcriptomics of the oil-accumulating basidiomycete yeast T. oleaginosus allow insights into substrate utilization and the diverse evolutionary trajectories of mating systems in fungi.</title>
        <authorList>
            <consortium name="DOE Joint Genome Institute"/>
            <person name="Kourist R."/>
            <person name="Kracht O."/>
            <person name="Bracharz F."/>
            <person name="Lipzen A."/>
            <person name="Nolan M."/>
            <person name="Ohm R."/>
            <person name="Grigoriev I."/>
            <person name="Sun S."/>
            <person name="Heitman J."/>
            <person name="Bruck T."/>
            <person name="Nowrousian M."/>
        </authorList>
    </citation>
    <scope>NUCLEOTIDE SEQUENCE [LARGE SCALE GENOMIC DNA]</scope>
    <source>
        <strain evidence="5 6">IBC0246</strain>
    </source>
</reference>
<dbReference type="Gene3D" id="1.25.10.10">
    <property type="entry name" value="Leucine-rich Repeat Variant"/>
    <property type="match status" value="1"/>
</dbReference>
<dbReference type="STRING" id="879819.A0A0J0XCT0"/>
<dbReference type="EMBL" id="KQ087279">
    <property type="protein sequence ID" value="KLT38880.1"/>
    <property type="molecule type" value="Genomic_DNA"/>
</dbReference>
<dbReference type="InterPro" id="IPR011989">
    <property type="entry name" value="ARM-like"/>
</dbReference>
<dbReference type="Proteomes" id="UP000053611">
    <property type="component" value="Unassembled WGS sequence"/>
</dbReference>
<evidence type="ECO:0000256" key="2">
    <source>
        <dbReference type="ARBA" id="ARBA00022737"/>
    </source>
</evidence>
<sequence length="383" mass="40923">MADLNTLLHWAIENTPAAQGVSGSGSGSGTAAPANPEGMQLTFKPAAPGQKPNASTLATFHPDDPQHDVGLAPPAAEEPKKDNKLSTEILDLIMGKPDSVTMKEKMAIASNTSADVDERVMALDDFEMLIELIDNANNMAVLKLWEPLLALINDPNEDIARHALWVAGTAIQNNLKGQAAFYIFGGLPLVLDALYPASGSKPSGTRAKAVYALSAALKHWPLATVALSAQDNRGYSVLRAGVADTDLVIRRKMNFMLGTIVNQARDAFNGEMPNEVRNLIEEQAKTSGAKPGSEGDELLLALQREGVFEAAVDALARDPRIDPEDAEYEENAIRALARAAEYGALSDEEKSQLQSVWAEWTPIGRAHRGIEGADAEAIDKALA</sequence>
<evidence type="ECO:0000259" key="4">
    <source>
        <dbReference type="Pfam" id="PF08609"/>
    </source>
</evidence>